<evidence type="ECO:0000256" key="1">
    <source>
        <dbReference type="ARBA" id="ARBA00005256"/>
    </source>
</evidence>
<keyword evidence="3" id="KW-0143">Chaperone</keyword>
<dbReference type="GeneTree" id="ENSGT00390000004147"/>
<proteinExistence type="inferred from homology"/>
<dbReference type="AlphaFoldDB" id="A0A8C9C6B5"/>
<dbReference type="Ensembl" id="ENSPSNT00000022496.1">
    <property type="protein sequence ID" value="ENSPSNP00000019971.1"/>
    <property type="gene ID" value="ENSPSNG00000014664.1"/>
</dbReference>
<dbReference type="GO" id="GO:0005737">
    <property type="term" value="C:cytoplasm"/>
    <property type="evidence" value="ECO:0007669"/>
    <property type="project" value="TreeGrafter"/>
</dbReference>
<evidence type="ECO:0000256" key="2">
    <source>
        <dbReference type="ARBA" id="ARBA00014937"/>
    </source>
</evidence>
<evidence type="ECO:0000256" key="3">
    <source>
        <dbReference type="ARBA" id="ARBA00023186"/>
    </source>
</evidence>
<dbReference type="Proteomes" id="UP000694554">
    <property type="component" value="Chromosome 8"/>
</dbReference>
<keyword evidence="9" id="KW-1185">Reference proteome</keyword>
<dbReference type="PANTHER" id="PTHR12651:SF1">
    <property type="entry name" value="26S PROTEASOME NON-ATPASE REGULATORY SUBUNIT 9"/>
    <property type="match status" value="1"/>
</dbReference>
<evidence type="ECO:0000256" key="6">
    <source>
        <dbReference type="ARBA" id="ARBA00062195"/>
    </source>
</evidence>
<dbReference type="InterPro" id="IPR040815">
    <property type="entry name" value="Nas2_N"/>
</dbReference>
<dbReference type="Gene3D" id="6.10.140.1710">
    <property type="match status" value="1"/>
</dbReference>
<comment type="subunit">
    <text evidence="6">Interacts with PSMC3. Part of a transient complex (modulator) containing PSMD9, PSMC6 and PSMC3 formed during the assembly of the 26S proteasome.</text>
</comment>
<sequence length="212" mass="23552">SDLENHPGQAEAQAHRTLASLQEQELIRRKEEIEAQIKANYDVLESQRGIGMNEPLVDCEGYPRADVDLYQVRTARHNIVCLQNDHKAVMKQVEEAQHQLHARDKEKQAQDLAEARREAMSHGLGQSQDLSPAQAFAIANSISPGSPAMEFGSVNTQNFESLQNIGSVAQHSEGKALNATAKRRGEKYQLRLVPTRWAGKGLLGCNIIPLQR</sequence>
<evidence type="ECO:0000259" key="7">
    <source>
        <dbReference type="Pfam" id="PF18265"/>
    </source>
</evidence>
<dbReference type="PANTHER" id="PTHR12651">
    <property type="entry name" value="26S PROTEASOME NON-ATPASE REGULATORY SUBUNIT 9"/>
    <property type="match status" value="1"/>
</dbReference>
<dbReference type="GO" id="GO:0070682">
    <property type="term" value="P:proteasome regulatory particle assembly"/>
    <property type="evidence" value="ECO:0007669"/>
    <property type="project" value="InterPro"/>
</dbReference>
<comment type="similarity">
    <text evidence="1">Belongs to the proteasome subunit p27 family.</text>
</comment>
<reference evidence="8" key="2">
    <citation type="submission" date="2025-08" db="UniProtKB">
        <authorList>
            <consortium name="Ensembl"/>
        </authorList>
    </citation>
    <scope>IDENTIFICATION</scope>
</reference>
<name>A0A8C9C6B5_PHOSS</name>
<reference evidence="8" key="1">
    <citation type="submission" date="2019-08" db="EMBL/GenBank/DDBJ databases">
        <title>Phocoena sinus (Vaquita) genome, mPhoSin1, primary haplotype.</title>
        <authorList>
            <person name="Morin P."/>
            <person name="Mountcastle J."/>
            <person name="Fungtammasan C."/>
            <person name="Rhie A."/>
            <person name="Rojas-Bracho L."/>
            <person name="Smith C.R."/>
            <person name="Taylor B.L."/>
            <person name="Gulland F.M.D."/>
            <person name="Musser W."/>
            <person name="Houck M."/>
            <person name="Haase B."/>
            <person name="Paez S."/>
            <person name="Howe K."/>
            <person name="Torrance J."/>
            <person name="Formenti G."/>
            <person name="Phillippy A."/>
            <person name="Ryder O."/>
            <person name="Jarvis E.D."/>
            <person name="Fedrigo O."/>
        </authorList>
    </citation>
    <scope>NUCLEOTIDE SEQUENCE [LARGE SCALE GENOMIC DNA]</scope>
</reference>
<protein>
    <recommendedName>
        <fullName evidence="2">26S proteasome non-ATPase regulatory subunit 9</fullName>
    </recommendedName>
    <alternativeName>
        <fullName evidence="4">26S proteasome regulatory subunit p27</fullName>
    </alternativeName>
</protein>
<evidence type="ECO:0000313" key="9">
    <source>
        <dbReference type="Proteomes" id="UP000694554"/>
    </source>
</evidence>
<organism evidence="8 9">
    <name type="scientific">Phocoena sinus</name>
    <name type="common">Vaquita</name>
    <dbReference type="NCBI Taxonomy" id="42100"/>
    <lineage>
        <taxon>Eukaryota</taxon>
        <taxon>Metazoa</taxon>
        <taxon>Chordata</taxon>
        <taxon>Craniata</taxon>
        <taxon>Vertebrata</taxon>
        <taxon>Euteleostomi</taxon>
        <taxon>Mammalia</taxon>
        <taxon>Eutheria</taxon>
        <taxon>Laurasiatheria</taxon>
        <taxon>Artiodactyla</taxon>
        <taxon>Whippomorpha</taxon>
        <taxon>Cetacea</taxon>
        <taxon>Odontoceti</taxon>
        <taxon>Phocoenidae</taxon>
        <taxon>Phocoena</taxon>
    </lineage>
</organism>
<dbReference type="InterPro" id="IPR035269">
    <property type="entry name" value="PSMD9"/>
</dbReference>
<evidence type="ECO:0000256" key="5">
    <source>
        <dbReference type="ARBA" id="ARBA00054581"/>
    </source>
</evidence>
<feature type="domain" description="Nas2 N-terminal" evidence="7">
    <location>
        <begin position="24"/>
        <end position="102"/>
    </location>
</feature>
<evidence type="ECO:0000313" key="8">
    <source>
        <dbReference type="Ensembl" id="ENSPSNP00000019971.1"/>
    </source>
</evidence>
<dbReference type="Pfam" id="PF18265">
    <property type="entry name" value="Nas2_N"/>
    <property type="match status" value="1"/>
</dbReference>
<dbReference type="GO" id="GO:0005634">
    <property type="term" value="C:nucleus"/>
    <property type="evidence" value="ECO:0007669"/>
    <property type="project" value="TreeGrafter"/>
</dbReference>
<dbReference type="Gene3D" id="2.30.42.10">
    <property type="match status" value="1"/>
</dbReference>
<dbReference type="InterPro" id="IPR036034">
    <property type="entry name" value="PDZ_sf"/>
</dbReference>
<comment type="function">
    <text evidence="5">Acts as a chaperone during the assembly of the 26S proteasome, specifically of the base subcomplex of the PA700/19S regulatory complex (RC). During the base subcomplex assembly is part of an intermediate PSMD9:PSMC6:PSMC3 module, also known as modulator trimer complex; PSMD9 is released during the further base assembly process.</text>
</comment>
<accession>A0A8C9C6B5</accession>
<reference evidence="8" key="3">
    <citation type="submission" date="2025-09" db="UniProtKB">
        <authorList>
            <consortium name="Ensembl"/>
        </authorList>
    </citation>
    <scope>IDENTIFICATION</scope>
</reference>
<dbReference type="FunFam" id="2.30.42.10:FF:000107">
    <property type="entry name" value="26S proteasome non-ATPase regulatory subunit 9"/>
    <property type="match status" value="1"/>
</dbReference>
<evidence type="ECO:0000256" key="4">
    <source>
        <dbReference type="ARBA" id="ARBA00030007"/>
    </source>
</evidence>